<dbReference type="PANTHER" id="PTHR35006">
    <property type="entry name" value="GLYOXALASE FAMILY PROTEIN (AFU_ORTHOLOGUE AFUA_5G14830)"/>
    <property type="match status" value="1"/>
</dbReference>
<dbReference type="InterPro" id="IPR004360">
    <property type="entry name" value="Glyas_Fos-R_dOase_dom"/>
</dbReference>
<dbReference type="Gene3D" id="3.10.180.10">
    <property type="entry name" value="2,3-Dihydroxybiphenyl 1,2-Dioxygenase, domain 1"/>
    <property type="match status" value="1"/>
</dbReference>
<dbReference type="RefSeq" id="WP_094822809.1">
    <property type="nucleotide sequence ID" value="NZ_NEVO01000014.1"/>
</dbReference>
<dbReference type="Proteomes" id="UP000216885">
    <property type="component" value="Unassembled WGS sequence"/>
</dbReference>
<dbReference type="InterPro" id="IPR029068">
    <property type="entry name" value="Glyas_Bleomycin-R_OHBP_Dase"/>
</dbReference>
<keyword evidence="3" id="KW-1185">Reference proteome</keyword>
<dbReference type="InterPro" id="IPR037523">
    <property type="entry name" value="VOC_core"/>
</dbReference>
<dbReference type="OrthoDB" id="9800438at2"/>
<evidence type="ECO:0000313" key="2">
    <source>
        <dbReference type="EMBL" id="OZI52933.1"/>
    </source>
</evidence>
<sequence length="129" mass="14718">MFSHIFIGVTDFERAMRFYDRLFSVLDIKRRFYHPEVPRVGWNPASGGRPYFVISKPFNGPHDVGNGQMTAFLASSREQVRQAYTIALAEGGTDEGEPGLRPQYHPDYFGAYFRDPDGNKLCVVCHQPE</sequence>
<dbReference type="SUPFAM" id="SSF54593">
    <property type="entry name" value="Glyoxalase/Bleomycin resistance protein/Dihydroxybiphenyl dioxygenase"/>
    <property type="match status" value="1"/>
</dbReference>
<dbReference type="AlphaFoldDB" id="A0A261TWD3"/>
<gene>
    <name evidence="2" type="ORF">CAL20_19920</name>
</gene>
<feature type="domain" description="VOC" evidence="1">
    <location>
        <begin position="1"/>
        <end position="126"/>
    </location>
</feature>
<proteinExistence type="predicted"/>
<dbReference type="PANTHER" id="PTHR35006:SF1">
    <property type="entry name" value="BLL2941 PROTEIN"/>
    <property type="match status" value="1"/>
</dbReference>
<dbReference type="CDD" id="cd07262">
    <property type="entry name" value="VOC_like"/>
    <property type="match status" value="1"/>
</dbReference>
<dbReference type="EMBL" id="NEVQ01000020">
    <property type="protein sequence ID" value="OZI52933.1"/>
    <property type="molecule type" value="Genomic_DNA"/>
</dbReference>
<evidence type="ECO:0000313" key="3">
    <source>
        <dbReference type="Proteomes" id="UP000216885"/>
    </source>
</evidence>
<accession>A0A261TWD3</accession>
<dbReference type="PROSITE" id="PS51819">
    <property type="entry name" value="VOC"/>
    <property type="match status" value="1"/>
</dbReference>
<name>A0A261TWD3_9BORD</name>
<dbReference type="Pfam" id="PF00903">
    <property type="entry name" value="Glyoxalase"/>
    <property type="match status" value="1"/>
</dbReference>
<protein>
    <submittedName>
        <fullName evidence="2">Glyoxalase</fullName>
    </submittedName>
</protein>
<evidence type="ECO:0000259" key="1">
    <source>
        <dbReference type="PROSITE" id="PS51819"/>
    </source>
</evidence>
<organism evidence="2 3">
    <name type="scientific">Bordetella genomosp. 4</name>
    <dbReference type="NCBI Taxonomy" id="463044"/>
    <lineage>
        <taxon>Bacteria</taxon>
        <taxon>Pseudomonadati</taxon>
        <taxon>Pseudomonadota</taxon>
        <taxon>Betaproteobacteria</taxon>
        <taxon>Burkholderiales</taxon>
        <taxon>Alcaligenaceae</taxon>
        <taxon>Bordetella</taxon>
    </lineage>
</organism>
<comment type="caution">
    <text evidence="2">The sequence shown here is derived from an EMBL/GenBank/DDBJ whole genome shotgun (WGS) entry which is preliminary data.</text>
</comment>
<reference evidence="2 3" key="1">
    <citation type="submission" date="2017-05" db="EMBL/GenBank/DDBJ databases">
        <title>Complete and WGS of Bordetella genogroups.</title>
        <authorList>
            <person name="Spilker T."/>
            <person name="LiPuma J."/>
        </authorList>
    </citation>
    <scope>NUCLEOTIDE SEQUENCE [LARGE SCALE GENOMIC DNA]</scope>
    <source>
        <strain evidence="2 3">AU9919</strain>
    </source>
</reference>